<evidence type="ECO:0000313" key="2">
    <source>
        <dbReference type="EMBL" id="JAE31808.1"/>
    </source>
</evidence>
<protein>
    <submittedName>
        <fullName evidence="2">Uncharacterized protein</fullName>
    </submittedName>
</protein>
<name>A0A0A9HFV5_ARUDO</name>
<accession>A0A0A9HFV5</accession>
<keyword evidence="1" id="KW-1133">Transmembrane helix</keyword>
<organism evidence="2">
    <name type="scientific">Arundo donax</name>
    <name type="common">Giant reed</name>
    <name type="synonym">Donax arundinaceus</name>
    <dbReference type="NCBI Taxonomy" id="35708"/>
    <lineage>
        <taxon>Eukaryota</taxon>
        <taxon>Viridiplantae</taxon>
        <taxon>Streptophyta</taxon>
        <taxon>Embryophyta</taxon>
        <taxon>Tracheophyta</taxon>
        <taxon>Spermatophyta</taxon>
        <taxon>Magnoliopsida</taxon>
        <taxon>Liliopsida</taxon>
        <taxon>Poales</taxon>
        <taxon>Poaceae</taxon>
        <taxon>PACMAD clade</taxon>
        <taxon>Arundinoideae</taxon>
        <taxon>Arundineae</taxon>
        <taxon>Arundo</taxon>
    </lineage>
</organism>
<keyword evidence="1" id="KW-0812">Transmembrane</keyword>
<sequence>MHVCYVIVVFCLIALFAVWFIVGFIA</sequence>
<dbReference type="EMBL" id="GBRH01166088">
    <property type="protein sequence ID" value="JAE31808.1"/>
    <property type="molecule type" value="Transcribed_RNA"/>
</dbReference>
<proteinExistence type="predicted"/>
<reference evidence="2" key="1">
    <citation type="submission" date="2014-09" db="EMBL/GenBank/DDBJ databases">
        <authorList>
            <person name="Magalhaes I.L.F."/>
            <person name="Oliveira U."/>
            <person name="Santos F.R."/>
            <person name="Vidigal T.H.D.A."/>
            <person name="Brescovit A.D."/>
            <person name="Santos A.J."/>
        </authorList>
    </citation>
    <scope>NUCLEOTIDE SEQUENCE</scope>
    <source>
        <tissue evidence="2">Shoot tissue taken approximately 20 cm above the soil surface</tissue>
    </source>
</reference>
<dbReference type="AlphaFoldDB" id="A0A0A9HFV5"/>
<keyword evidence="1" id="KW-0472">Membrane</keyword>
<feature type="transmembrane region" description="Helical" evidence="1">
    <location>
        <begin position="6"/>
        <end position="25"/>
    </location>
</feature>
<evidence type="ECO:0000256" key="1">
    <source>
        <dbReference type="SAM" id="Phobius"/>
    </source>
</evidence>
<reference evidence="2" key="2">
    <citation type="journal article" date="2015" name="Data Brief">
        <title>Shoot transcriptome of the giant reed, Arundo donax.</title>
        <authorList>
            <person name="Barrero R.A."/>
            <person name="Guerrero F.D."/>
            <person name="Moolhuijzen P."/>
            <person name="Goolsby J.A."/>
            <person name="Tidwell J."/>
            <person name="Bellgard S.E."/>
            <person name="Bellgard M.I."/>
        </authorList>
    </citation>
    <scope>NUCLEOTIDE SEQUENCE</scope>
    <source>
        <tissue evidence="2">Shoot tissue taken approximately 20 cm above the soil surface</tissue>
    </source>
</reference>